<reference evidence="1" key="1">
    <citation type="submission" date="2022-02" db="EMBL/GenBank/DDBJ databases">
        <title>Acinetobacter A3.8 sp. nov., isolated from Sediment (Zhairuo Island).</title>
        <authorList>
            <person name="Zheng K."/>
        </authorList>
    </citation>
    <scope>NUCLEOTIDE SEQUENCE</scope>
    <source>
        <strain evidence="1">A3.8</strain>
    </source>
</reference>
<evidence type="ECO:0000313" key="1">
    <source>
        <dbReference type="EMBL" id="MCJ8147009.1"/>
    </source>
</evidence>
<proteinExistence type="predicted"/>
<dbReference type="RefSeq" id="WP_241572279.1">
    <property type="nucleotide sequence ID" value="NZ_JAKUML010000013.1"/>
</dbReference>
<dbReference type="InterPro" id="IPR001353">
    <property type="entry name" value="Proteasome_sua/b"/>
</dbReference>
<dbReference type="Proteomes" id="UP001139701">
    <property type="component" value="Unassembled WGS sequence"/>
</dbReference>
<dbReference type="AlphaFoldDB" id="A0A9X2B9A5"/>
<dbReference type="Gene3D" id="3.60.20.10">
    <property type="entry name" value="Glutamine Phosphoribosylpyrophosphate, subunit 1, domain 1"/>
    <property type="match status" value="1"/>
</dbReference>
<name>A0A9X2B9A5_9GAMM</name>
<gene>
    <name evidence="1" type="ORF">MKI79_08865</name>
</gene>
<dbReference type="GO" id="GO:0051603">
    <property type="term" value="P:proteolysis involved in protein catabolic process"/>
    <property type="evidence" value="ECO:0007669"/>
    <property type="project" value="InterPro"/>
</dbReference>
<evidence type="ECO:0000313" key="2">
    <source>
        <dbReference type="Proteomes" id="UP001139701"/>
    </source>
</evidence>
<protein>
    <submittedName>
        <fullName evidence="1">Peptidase</fullName>
    </submittedName>
</protein>
<dbReference type="InterPro" id="IPR016545">
    <property type="entry name" value="UCP009120_prtse"/>
</dbReference>
<comment type="caution">
    <text evidence="1">The sequence shown here is derived from an EMBL/GenBank/DDBJ whole genome shotgun (WGS) entry which is preliminary data.</text>
</comment>
<dbReference type="InterPro" id="IPR029055">
    <property type="entry name" value="Ntn_hydrolases_N"/>
</dbReference>
<dbReference type="GO" id="GO:0005839">
    <property type="term" value="C:proteasome core complex"/>
    <property type="evidence" value="ECO:0007669"/>
    <property type="project" value="InterPro"/>
</dbReference>
<accession>A0A9X2B9A5</accession>
<dbReference type="SUPFAM" id="SSF56235">
    <property type="entry name" value="N-terminal nucleophile aminohydrolases (Ntn hydrolases)"/>
    <property type="match status" value="1"/>
</dbReference>
<keyword evidence="2" id="KW-1185">Reference proteome</keyword>
<dbReference type="PIRSF" id="PIRSF009120">
    <property type="entry name" value="UCP009120_prtse"/>
    <property type="match status" value="1"/>
</dbReference>
<dbReference type="EMBL" id="JAKUML010000013">
    <property type="protein sequence ID" value="MCJ8147009.1"/>
    <property type="molecule type" value="Genomic_DNA"/>
</dbReference>
<sequence length="244" mass="27243">MTYCVALLLKEGLVFISDTRTNAGVDHISSFTKLFRFGIEGERFMVVQTAGNLATTQSVVTRLQHQIAAQIEPNLNTVGSMFEAAELIGASLRRVLKNVSESPEQEAMYGCSILLGGQIAGQEMELYNIYPQGNFIRATLDTPYFQIGEIKYGKPIMDRALSYYTPLDQALRCSLISFDSTIRSNVSVGMPLDVMVYPANSLKLPKGKRVTENDAYFQEIRKEWSDILKQGLQNIAPPTTDYFD</sequence>
<organism evidence="1 2">
    <name type="scientific">Acinetobacter sedimenti</name>
    <dbReference type="NCBI Taxonomy" id="2919922"/>
    <lineage>
        <taxon>Bacteria</taxon>
        <taxon>Pseudomonadati</taxon>
        <taxon>Pseudomonadota</taxon>
        <taxon>Gammaproteobacteria</taxon>
        <taxon>Moraxellales</taxon>
        <taxon>Moraxellaceae</taxon>
        <taxon>Acinetobacter</taxon>
    </lineage>
</organism>
<dbReference type="Pfam" id="PF00227">
    <property type="entry name" value="Proteasome"/>
    <property type="match status" value="1"/>
</dbReference>